<reference evidence="1" key="1">
    <citation type="submission" date="2014-09" db="EMBL/GenBank/DDBJ databases">
        <authorList>
            <person name="Magalhaes I.L.F."/>
            <person name="Oliveira U."/>
            <person name="Santos F.R."/>
            <person name="Vidigal T.H.D.A."/>
            <person name="Brescovit A.D."/>
            <person name="Santos A.J."/>
        </authorList>
    </citation>
    <scope>NUCLEOTIDE SEQUENCE</scope>
    <source>
        <tissue evidence="1">Shoot tissue taken approximately 20 cm above the soil surface</tissue>
    </source>
</reference>
<proteinExistence type="predicted"/>
<evidence type="ECO:0000313" key="1">
    <source>
        <dbReference type="EMBL" id="JAD61550.1"/>
    </source>
</evidence>
<protein>
    <submittedName>
        <fullName evidence="1">Uncharacterized protein</fullName>
    </submittedName>
</protein>
<accession>A0A0A9BK08</accession>
<name>A0A0A9BK08_ARUDO</name>
<sequence length="52" mass="6023">MNQRCIYGCFLVNTPLLAVAEEKMGTHIGYNQKVHNWFVWGVIPDFFSTMSK</sequence>
<reference evidence="1" key="2">
    <citation type="journal article" date="2015" name="Data Brief">
        <title>Shoot transcriptome of the giant reed, Arundo donax.</title>
        <authorList>
            <person name="Barrero R.A."/>
            <person name="Guerrero F.D."/>
            <person name="Moolhuijzen P."/>
            <person name="Goolsby J.A."/>
            <person name="Tidwell J."/>
            <person name="Bellgard S.E."/>
            <person name="Bellgard M.I."/>
        </authorList>
    </citation>
    <scope>NUCLEOTIDE SEQUENCE</scope>
    <source>
        <tissue evidence="1">Shoot tissue taken approximately 20 cm above the soil surface</tissue>
    </source>
</reference>
<dbReference type="EMBL" id="GBRH01236345">
    <property type="protein sequence ID" value="JAD61550.1"/>
    <property type="molecule type" value="Transcribed_RNA"/>
</dbReference>
<dbReference type="AlphaFoldDB" id="A0A0A9BK08"/>
<organism evidence="1">
    <name type="scientific">Arundo donax</name>
    <name type="common">Giant reed</name>
    <name type="synonym">Donax arundinaceus</name>
    <dbReference type="NCBI Taxonomy" id="35708"/>
    <lineage>
        <taxon>Eukaryota</taxon>
        <taxon>Viridiplantae</taxon>
        <taxon>Streptophyta</taxon>
        <taxon>Embryophyta</taxon>
        <taxon>Tracheophyta</taxon>
        <taxon>Spermatophyta</taxon>
        <taxon>Magnoliopsida</taxon>
        <taxon>Liliopsida</taxon>
        <taxon>Poales</taxon>
        <taxon>Poaceae</taxon>
        <taxon>PACMAD clade</taxon>
        <taxon>Arundinoideae</taxon>
        <taxon>Arundineae</taxon>
        <taxon>Arundo</taxon>
    </lineage>
</organism>